<dbReference type="AlphaFoldDB" id="A0A327R5X4"/>
<accession>A0A327R5X4</accession>
<organism evidence="1 2">
    <name type="scientific">Arenibacter echinorum</name>
    <dbReference type="NCBI Taxonomy" id="440515"/>
    <lineage>
        <taxon>Bacteria</taxon>
        <taxon>Pseudomonadati</taxon>
        <taxon>Bacteroidota</taxon>
        <taxon>Flavobacteriia</taxon>
        <taxon>Flavobacteriales</taxon>
        <taxon>Flavobacteriaceae</taxon>
        <taxon>Arenibacter</taxon>
    </lineage>
</organism>
<evidence type="ECO:0008006" key="3">
    <source>
        <dbReference type="Google" id="ProtNLM"/>
    </source>
</evidence>
<protein>
    <recommendedName>
        <fullName evidence="3">Glycosyl hydrolase family 32 N-terminal domain-containing protein</fullName>
    </recommendedName>
</protein>
<dbReference type="InterPro" id="IPR023296">
    <property type="entry name" value="Glyco_hydro_beta-prop_sf"/>
</dbReference>
<dbReference type="OrthoDB" id="9799605at2"/>
<name>A0A327R5X4_9FLAO</name>
<evidence type="ECO:0000313" key="2">
    <source>
        <dbReference type="Proteomes" id="UP000249696"/>
    </source>
</evidence>
<dbReference type="RefSeq" id="WP_111623005.1">
    <property type="nucleotide sequence ID" value="NZ_QLLN01000003.1"/>
</dbReference>
<comment type="caution">
    <text evidence="1">The sequence shown here is derived from an EMBL/GenBank/DDBJ whole genome shotgun (WGS) entry which is preliminary data.</text>
</comment>
<evidence type="ECO:0000313" key="1">
    <source>
        <dbReference type="EMBL" id="RAJ12239.1"/>
    </source>
</evidence>
<dbReference type="SUPFAM" id="SSF75005">
    <property type="entry name" value="Arabinanase/levansucrase/invertase"/>
    <property type="match status" value="1"/>
</dbReference>
<dbReference type="EMBL" id="QLLN01000003">
    <property type="protein sequence ID" value="RAJ12239.1"/>
    <property type="molecule type" value="Genomic_DNA"/>
</dbReference>
<reference evidence="1 2" key="1">
    <citation type="submission" date="2018-06" db="EMBL/GenBank/DDBJ databases">
        <title>Genomic Encyclopedia of Archaeal and Bacterial Type Strains, Phase II (KMG-II): from individual species to whole genera.</title>
        <authorList>
            <person name="Goeker M."/>
        </authorList>
    </citation>
    <scope>NUCLEOTIDE SEQUENCE [LARGE SCALE GENOMIC DNA]</scope>
    <source>
        <strain evidence="1 2">DSM 23522</strain>
    </source>
</reference>
<dbReference type="Proteomes" id="UP000249696">
    <property type="component" value="Unassembled WGS sequence"/>
</dbReference>
<gene>
    <name evidence="1" type="ORF">LV92_01472</name>
</gene>
<keyword evidence="2" id="KW-1185">Reference proteome</keyword>
<proteinExistence type="predicted"/>
<dbReference type="Gene3D" id="2.115.10.20">
    <property type="entry name" value="Glycosyl hydrolase domain, family 43"/>
    <property type="match status" value="1"/>
</dbReference>
<sequence length="446" mass="52008">MINKKNLFPIISIFLFFSNQLICQAVLDLGNKRELFLDHYLLDTIADLELQLNTPQEVESTNIPRGYYQTIIKTDSLYRIYYRDKLDFWQGELYDGNPGEITKSAISWDGYHWQEEATQINDSIKNYIFYEPPFSHNFTPFKDVNPNSKYEYRALSGTNDTGGLFYFYSIDGITFKKFKNKPVIKHDPNYYEFDSQNIAFWSETENQYVCYYRRLINGLRSFSRTTSKDFENWSKPINIFPNFEGEHLYTSGIQPYFRAPHIYIGLPTRFFPENGNSTDIVFISSRDGVIFNRTFKEAFIRPGLKTERWGNRSNYITLNLVPLDETHMGIYARNTLFKIRMDGFSSVNSKSKEGFFITKPFRFNGDKLEVNYSTSAGGFIKIEILDENSEPSINGVSYTTGKIIGDEIAGKVIWQNSLDLDAIRNKVIKLRVSMKEADLYSFQFNN</sequence>